<evidence type="ECO:0000256" key="2">
    <source>
        <dbReference type="ARBA" id="ARBA00022741"/>
    </source>
</evidence>
<dbReference type="EMBL" id="JAWCUI010000061">
    <property type="protein sequence ID" value="KAL1890528.1"/>
    <property type="molecule type" value="Genomic_DNA"/>
</dbReference>
<dbReference type="InterPro" id="IPR027417">
    <property type="entry name" value="P-loop_NTPase"/>
</dbReference>
<dbReference type="Pfam" id="PF05190">
    <property type="entry name" value="MutS_IV"/>
    <property type="match status" value="1"/>
</dbReference>
<dbReference type="SUPFAM" id="SSF48334">
    <property type="entry name" value="DNA repair protein MutS, domain III"/>
    <property type="match status" value="1"/>
</dbReference>
<dbReference type="PANTHER" id="PTHR11361:SF21">
    <property type="entry name" value="MUTS PROTEIN HOMOLOG 4"/>
    <property type="match status" value="1"/>
</dbReference>
<name>A0ABR3YQ87_9PEZI</name>
<feature type="compositionally biased region" description="Acidic residues" evidence="6">
    <location>
        <begin position="921"/>
        <end position="934"/>
    </location>
</feature>
<feature type="region of interest" description="Disordered" evidence="6">
    <location>
        <begin position="875"/>
        <end position="934"/>
    </location>
</feature>
<organism evidence="9 10">
    <name type="scientific">Sporothrix stenoceras</name>
    <dbReference type="NCBI Taxonomy" id="5173"/>
    <lineage>
        <taxon>Eukaryota</taxon>
        <taxon>Fungi</taxon>
        <taxon>Dikarya</taxon>
        <taxon>Ascomycota</taxon>
        <taxon>Pezizomycotina</taxon>
        <taxon>Sordariomycetes</taxon>
        <taxon>Sordariomycetidae</taxon>
        <taxon>Ophiostomatales</taxon>
        <taxon>Ophiostomataceae</taxon>
        <taxon>Sporothrix</taxon>
    </lineage>
</organism>
<dbReference type="Gene3D" id="1.10.1420.10">
    <property type="match status" value="2"/>
</dbReference>
<dbReference type="InterPro" id="IPR036678">
    <property type="entry name" value="MutS_con_dom_sf"/>
</dbReference>
<feature type="domain" description="DNA mismatch repair proteins mutS family" evidence="8">
    <location>
        <begin position="614"/>
        <end position="808"/>
    </location>
</feature>
<dbReference type="Gene3D" id="3.40.50.300">
    <property type="entry name" value="P-loop containing nucleotide triphosphate hydrolases"/>
    <property type="match status" value="1"/>
</dbReference>
<evidence type="ECO:0000259" key="7">
    <source>
        <dbReference type="SMART" id="SM00533"/>
    </source>
</evidence>
<accession>A0ABR3YQ87</accession>
<gene>
    <name evidence="9" type="primary">MSH4</name>
    <name evidence="9" type="ORF">Sste5346_008198</name>
</gene>
<keyword evidence="2" id="KW-0547">Nucleotide-binding</keyword>
<evidence type="ECO:0000256" key="1">
    <source>
        <dbReference type="ARBA" id="ARBA00006271"/>
    </source>
</evidence>
<dbReference type="InterPro" id="IPR011184">
    <property type="entry name" value="DNA_mismatch_repair_Msh2"/>
</dbReference>
<dbReference type="InterPro" id="IPR000432">
    <property type="entry name" value="DNA_mismatch_repair_MutS_C"/>
</dbReference>
<comment type="caution">
    <text evidence="9">The sequence shown here is derived from an EMBL/GenBank/DDBJ whole genome shotgun (WGS) entry which is preliminary data.</text>
</comment>
<keyword evidence="10" id="KW-1185">Reference proteome</keyword>
<keyword evidence="4" id="KW-0238">DNA-binding</keyword>
<dbReference type="Proteomes" id="UP001583186">
    <property type="component" value="Unassembled WGS sequence"/>
</dbReference>
<dbReference type="Pfam" id="PF05192">
    <property type="entry name" value="MutS_III"/>
    <property type="match status" value="1"/>
</dbReference>
<dbReference type="InterPro" id="IPR036187">
    <property type="entry name" value="DNA_mismatch_repair_MutS_sf"/>
</dbReference>
<evidence type="ECO:0000256" key="3">
    <source>
        <dbReference type="ARBA" id="ARBA00022840"/>
    </source>
</evidence>
<feature type="compositionally biased region" description="Acidic residues" evidence="6">
    <location>
        <begin position="879"/>
        <end position="899"/>
    </location>
</feature>
<sequence length="934" mass="103206">MYSKKTPRGKAASSQSSIRSFATPTNRRWTAINTRNPLNPLNAFNPPSTQPRRGTGSGGGGVGGVGAASGINSRPSGMEQRPPFSIGPGENCGVICAVCDSNSVDRTVGLAFVNIPIAEAVLTTVTDTQYYPRTIHKIQMMEASRILMQSTPASSVQSGLALRPHIEEELPGVPIVEVAKADWSAGEGMHDIQRVAFTEDLPCLELAAENNFHMLCAFSAAMKFLKDDFGFDFDDHSVRIKYLPPADVMMISLTTIRSLELIQNANSSHSKDCLYGLLNRTTTPMGSRVLRSNILQPSTQAAVLNPRFEAVGELAHKDGLVERVLEALQKLKPLGDVEQLLTKLVILPKDGSMYESEQAINNILKLKAFLTTIPDVFESLSEATCDLLLEVRHNCMPERADSILGVISDTIDANASYATKPLELRNQRVHTVKHEISASLDIQRKLYEDFSGKIHDYVNDLEDEIRAKVTLKYTAARKFYIQVNAKDFGPQGPPPVLINRTKVKGAIECLTLKLVGYNERINQAVHGAMVESDEVIKDLLSQIRPQVSTLFKYCESIALLDLLASFATSSRVYGYKRPSIHTDSYALVGGRHPILDSRGHNKYIPNDYFVTEESRFQIITGQNMSGKSTYIRAIAMLQIMVQIGCYIPAETARIPVMYSLFARVSTDDILEQNLSTFSVEMREMAFILRNVNKKSLVIVDELGRATSTRDGLAIATAMCEALLQSNATVYFATHFAELAKGLANNIGVVNRHLETVTQYNESALDVPVMKMMYRVTEGPQIEVSYGIALAKAIGFPPTFIAHAEKVAAELRAQSAASKRDRQEIEEAKRRKLVANLVRQLQLANESDAGDEELAEYLKQIHDDFWAKMLVSSDDKEGVVEEDSSDSEQAGEEDEVEEDMDRAREESAVPVESKYAVKSPDELDLFGDDMDEIDD</sequence>
<evidence type="ECO:0000313" key="10">
    <source>
        <dbReference type="Proteomes" id="UP001583186"/>
    </source>
</evidence>
<feature type="compositionally biased region" description="Gly residues" evidence="6">
    <location>
        <begin position="55"/>
        <end position="67"/>
    </location>
</feature>
<dbReference type="PANTHER" id="PTHR11361">
    <property type="entry name" value="DNA MISMATCH REPAIR PROTEIN MUTS FAMILY MEMBER"/>
    <property type="match status" value="1"/>
</dbReference>
<protein>
    <submittedName>
        <fullName evidence="9">MutS protein msh4</fullName>
    </submittedName>
</protein>
<feature type="compositionally biased region" description="Polar residues" evidence="6">
    <location>
        <begin position="12"/>
        <end position="35"/>
    </location>
</feature>
<dbReference type="Pfam" id="PF00488">
    <property type="entry name" value="MutS_V"/>
    <property type="match status" value="1"/>
</dbReference>
<dbReference type="InterPro" id="IPR007696">
    <property type="entry name" value="DNA_mismatch_repair_MutS_core"/>
</dbReference>
<keyword evidence="5" id="KW-0469">Meiosis</keyword>
<evidence type="ECO:0000256" key="5">
    <source>
        <dbReference type="ARBA" id="ARBA00023254"/>
    </source>
</evidence>
<comment type="similarity">
    <text evidence="1">Belongs to the DNA mismatch repair MutS family.</text>
</comment>
<dbReference type="SUPFAM" id="SSF52540">
    <property type="entry name" value="P-loop containing nucleoside triphosphate hydrolases"/>
    <property type="match status" value="1"/>
</dbReference>
<feature type="region of interest" description="Disordered" evidence="6">
    <location>
        <begin position="1"/>
        <end position="79"/>
    </location>
</feature>
<evidence type="ECO:0000313" key="9">
    <source>
        <dbReference type="EMBL" id="KAL1890528.1"/>
    </source>
</evidence>
<feature type="domain" description="DNA mismatch repair protein MutS core" evidence="7">
    <location>
        <begin position="269"/>
        <end position="598"/>
    </location>
</feature>
<dbReference type="Gene3D" id="3.30.420.110">
    <property type="entry name" value="MutS, connector domain"/>
    <property type="match status" value="1"/>
</dbReference>
<dbReference type="PIRSF" id="PIRSF005813">
    <property type="entry name" value="MSH2"/>
    <property type="match status" value="1"/>
</dbReference>
<evidence type="ECO:0000256" key="6">
    <source>
        <dbReference type="SAM" id="MobiDB-lite"/>
    </source>
</evidence>
<proteinExistence type="inferred from homology"/>
<feature type="compositionally biased region" description="Low complexity" evidence="6">
    <location>
        <begin position="36"/>
        <end position="47"/>
    </location>
</feature>
<evidence type="ECO:0000259" key="8">
    <source>
        <dbReference type="SMART" id="SM00534"/>
    </source>
</evidence>
<evidence type="ECO:0000256" key="4">
    <source>
        <dbReference type="ARBA" id="ARBA00023125"/>
    </source>
</evidence>
<keyword evidence="3" id="KW-0067">ATP-binding</keyword>
<dbReference type="InterPro" id="IPR007861">
    <property type="entry name" value="DNA_mismatch_repair_MutS_clamp"/>
</dbReference>
<dbReference type="InterPro" id="IPR045076">
    <property type="entry name" value="MutS"/>
</dbReference>
<dbReference type="SMART" id="SM00534">
    <property type="entry name" value="MUTSac"/>
    <property type="match status" value="1"/>
</dbReference>
<dbReference type="SMART" id="SM00533">
    <property type="entry name" value="MUTSd"/>
    <property type="match status" value="1"/>
</dbReference>
<reference evidence="9 10" key="1">
    <citation type="journal article" date="2024" name="IMA Fungus">
        <title>IMA Genome - F19 : A genome assembly and annotation guide to empower mycologists, including annotated draft genome sequences of Ceratocystis pirilliformis, Diaporthe australafricana, Fusarium ophioides, Paecilomyces lecythidis, and Sporothrix stenoceras.</title>
        <authorList>
            <person name="Aylward J."/>
            <person name="Wilson A.M."/>
            <person name="Visagie C.M."/>
            <person name="Spraker J."/>
            <person name="Barnes I."/>
            <person name="Buitendag C."/>
            <person name="Ceriani C."/>
            <person name="Del Mar Angel L."/>
            <person name="du Plessis D."/>
            <person name="Fuchs T."/>
            <person name="Gasser K."/>
            <person name="Kramer D."/>
            <person name="Li W."/>
            <person name="Munsamy K."/>
            <person name="Piso A."/>
            <person name="Price J.L."/>
            <person name="Sonnekus B."/>
            <person name="Thomas C."/>
            <person name="van der Nest A."/>
            <person name="van Dijk A."/>
            <person name="van Heerden A."/>
            <person name="van Vuuren N."/>
            <person name="Yilmaz N."/>
            <person name="Duong T.A."/>
            <person name="van der Merwe N.A."/>
            <person name="Wingfield M.J."/>
            <person name="Wingfield B.D."/>
        </authorList>
    </citation>
    <scope>NUCLEOTIDE SEQUENCE [LARGE SCALE GENOMIC DNA]</scope>
    <source>
        <strain evidence="9 10">CMW 5346</strain>
    </source>
</reference>